<dbReference type="InterPro" id="IPR000306">
    <property type="entry name" value="Znf_FYVE"/>
</dbReference>
<dbReference type="InterPro" id="IPR016055">
    <property type="entry name" value="A-D-PHexomutase_a/b/a-I/II/III"/>
</dbReference>
<feature type="compositionally biased region" description="Gly residues" evidence="15">
    <location>
        <begin position="202"/>
        <end position="215"/>
    </location>
</feature>
<protein>
    <recommendedName>
        <fullName evidence="5">phosphoacetylglucosamine mutase</fullName>
        <ecNumber evidence="5">5.4.2.3</ecNumber>
    </recommendedName>
    <alternativeName>
        <fullName evidence="13">Acetylglucosamine phosphomutase</fullName>
    </alternativeName>
    <alternativeName>
        <fullName evidence="12">N-acetylglucosamine-phosphate mutase</fullName>
    </alternativeName>
</protein>
<evidence type="ECO:0000313" key="18">
    <source>
        <dbReference type="Proteomes" id="UP000005238"/>
    </source>
</evidence>
<feature type="region of interest" description="Disordered" evidence="15">
    <location>
        <begin position="390"/>
        <end position="437"/>
    </location>
</feature>
<evidence type="ECO:0000256" key="4">
    <source>
        <dbReference type="ARBA" id="ARBA00010231"/>
    </source>
</evidence>
<reference evidence="17" key="2">
    <citation type="submission" date="2015-06" db="UniProtKB">
        <authorList>
            <consortium name="EnsemblProtists"/>
        </authorList>
    </citation>
    <scope>IDENTIFICATION</scope>
    <source>
        <strain evidence="17">Pr102</strain>
    </source>
</reference>
<dbReference type="eggNOG" id="KOG2537">
    <property type="taxonomic scope" value="Eukaryota"/>
</dbReference>
<comment type="similarity">
    <text evidence="4">Belongs to the phosphohexose mutase family.</text>
</comment>
<dbReference type="GO" id="GO:0005975">
    <property type="term" value="P:carbohydrate metabolic process"/>
    <property type="evidence" value="ECO:0007669"/>
    <property type="project" value="InterPro"/>
</dbReference>
<dbReference type="PANTHER" id="PTHR45955:SF1">
    <property type="entry name" value="PHOSPHOACETYLGLUCOSAMINE MUTASE"/>
    <property type="match status" value="1"/>
</dbReference>
<keyword evidence="7" id="KW-0479">Metal-binding</keyword>
<accession>H3HAZ7</accession>
<dbReference type="GO" id="GO:0004610">
    <property type="term" value="F:phosphoacetylglucosamine mutase activity"/>
    <property type="evidence" value="ECO:0000318"/>
    <property type="project" value="GO_Central"/>
</dbReference>
<dbReference type="InterPro" id="IPR005843">
    <property type="entry name" value="A-D-PHexomutase_C"/>
</dbReference>
<evidence type="ECO:0000256" key="12">
    <source>
        <dbReference type="ARBA" id="ARBA00031926"/>
    </source>
</evidence>
<dbReference type="Gene3D" id="3.30.310.50">
    <property type="entry name" value="Alpha-D-phosphohexomutase, C-terminal domain"/>
    <property type="match status" value="1"/>
</dbReference>
<dbReference type="InterPro" id="IPR011011">
    <property type="entry name" value="Znf_FYVE_PHD"/>
</dbReference>
<keyword evidence="9" id="KW-0862">Zinc</keyword>
<comment type="pathway">
    <text evidence="3">Nucleotide-sugar biosynthesis; UDP-N-acetyl-alpha-D-glucosamine biosynthesis; N-acetyl-alpha-D-glucosamine 1-phosphate from alpha-D-glucosamine 6-phosphate (route I): step 2/2.</text>
</comment>
<dbReference type="Pfam" id="PF04366">
    <property type="entry name" value="Ysc84"/>
    <property type="match status" value="1"/>
</dbReference>
<dbReference type="InterPro" id="IPR007461">
    <property type="entry name" value="Ysc84_actin-binding"/>
</dbReference>
<keyword evidence="18" id="KW-1185">Reference proteome</keyword>
<comment type="catalytic activity">
    <reaction evidence="1">
        <text>N-acetyl-alpha-D-glucosamine 1-phosphate = N-acetyl-D-glucosamine 6-phosphate</text>
        <dbReference type="Rhea" id="RHEA:23804"/>
        <dbReference type="ChEBI" id="CHEBI:57513"/>
        <dbReference type="ChEBI" id="CHEBI:57776"/>
        <dbReference type="EC" id="5.4.2.3"/>
    </reaction>
</comment>
<dbReference type="EMBL" id="DS566000">
    <property type="status" value="NOT_ANNOTATED_CDS"/>
    <property type="molecule type" value="Genomic_DNA"/>
</dbReference>
<dbReference type="GO" id="GO:0008270">
    <property type="term" value="F:zinc ion binding"/>
    <property type="evidence" value="ECO:0007669"/>
    <property type="project" value="UniProtKB-KW"/>
</dbReference>
<evidence type="ECO:0000256" key="13">
    <source>
        <dbReference type="ARBA" id="ARBA00032065"/>
    </source>
</evidence>
<dbReference type="InterPro" id="IPR032675">
    <property type="entry name" value="LRR_dom_sf"/>
</dbReference>
<evidence type="ECO:0000256" key="3">
    <source>
        <dbReference type="ARBA" id="ARBA00004865"/>
    </source>
</evidence>
<dbReference type="InterPro" id="IPR017455">
    <property type="entry name" value="Znf_FYVE-rel"/>
</dbReference>
<dbReference type="VEuPathDB" id="FungiDB:KRP23_9775"/>
<sequence length="1404" mass="150830">MDHNPLGDVGASAFGALLAQNSELRVLDLSYTHISLLGLRELSVVGLARSRALLCLLVDVLFKLTGVDLSFVVAVPASSSSIDGRRESEAVIRNELVLKGLHDARAVTQAAAAASGIPPSHKRKPTEDAGNIAADRTTAGGTDSGADSDAGEGSSPVVQHPKFQKLEGNLKAGSSSGGSGGGSRSGSANALLGLLPPPHNGPGSGASGLAGGSGGSSPSKTSSNRPPRVIRIPSRGSIGRFPRSGGSCEKRLSLKSPRYESTMEVHVRKVISDIAKLPFNADEYDTLQAYYLGGRCSTGPNGCSDWGVDDVTGEPTPCPACRSSRLAQYRRTMALKTRLESAQQASDAVLLVLLRQLHYLVGAFQNVENAVQTIDGILVSAHEQVDEPQQFSNMPLPSQKAASQHTHEAHNPIFGETERGPSSSMSGVSVLDKTPRVAEETAKYPRAERLGARELRYGTAGFREDAGLLVSTCHRMGMLAVLRSKSAGKIVGVMITASHNAATDNGLKLIDPKGDMLSQRWEKYAIQLANAAQDKIVEVLDAVVAAEKIDLDQTGNVFIAKDTRPSSEHLAELAREGALVIGGNVLDFGLQTTPQLHHLVRMWNYEQYNKGDWASEVGYYNMLSDAFKQLTATHDSKVIRLETRSPLYVDCAHGVGALQVAKLAKDLGDSLRLEIVNSPADGDLNLQCGAEHVEKSRQPPANMSRENDRGKRYCSMDGDGDRVVFHYFDDEGTWHLLDGNKIACLFAEFLSEKLHALELDQEGVTFGCVMTAYANGAATQYLQAQGIRVAQAKTGVKYCHEKATQFDMAVYFEANGHGTVVFKDALMDKLHKWENTLHDERKKLALSQLLAASQLVNQATGDAMCDLLFVEALLVQKNWGISDWDAVYNDLPSRQTKVKVADRSVIKSDEEDDTKVLAPESLRTALDATLQEYGNKRGRAFVRPSGTEDAVRVYAEADTQQDADALALQFAKLVHQHCGGVGVEPASFTPSGRFCSECGAPFEQQQQQRAPPRFQEQMSFEERDHKSLLYQQQPNSSAIPVVGSGVLKGRYSDHPNCDICGLAFDVTKRRHQCRACGRFVCGTCSPLLLLIPDGDQIEGARGYDPSIPQRACLHCAPQLRPLQEDLVARYAKANAETAPHEAKSRLHVPFSPSLEKECTNAADIIGNFFRNDSGTSGDRAIPISMLENAHGLAVMTIVKAGFLVVGKVGTGIVVSRLPDGSWSAPSAIGTVGLGGGFEIGGEIVEVMIILGSPASVQVFHSPQVNLGAGLDIALGPYGRSAAAAAAISSSGLNGNYSYSISKGLYAGISLQGSVIATRNDLNRKFYGQDLEASALLSGSVGQPMAARPLYEALDRAMRGIQERKEVLAEMSRMMGACRACNCQVFVAHSHQVWNKKCKTCNHIH</sequence>
<dbReference type="FunFam" id="3.40.120.10:FF:000038">
    <property type="entry name" value="Phosphoacetylglucosamine mutase"/>
    <property type="match status" value="1"/>
</dbReference>
<dbReference type="InterPro" id="IPR005844">
    <property type="entry name" value="A-D-PHexomutase_a/b/a-I"/>
</dbReference>
<evidence type="ECO:0000313" key="17">
    <source>
        <dbReference type="EnsemblProtists" id="Phyra93568"/>
    </source>
</evidence>
<proteinExistence type="inferred from homology"/>
<feature type="compositionally biased region" description="Low complexity" evidence="15">
    <location>
        <begin position="133"/>
        <end position="155"/>
    </location>
</feature>
<keyword evidence="8 14" id="KW-0863">Zinc-finger</keyword>
<evidence type="ECO:0000256" key="8">
    <source>
        <dbReference type="ARBA" id="ARBA00022771"/>
    </source>
</evidence>
<dbReference type="PANTHER" id="PTHR45955">
    <property type="entry name" value="PHOSPHOACETYLGLUCOSAMINE MUTASE"/>
    <property type="match status" value="1"/>
</dbReference>
<dbReference type="InParanoid" id="H3HAZ7"/>
<dbReference type="Pfam" id="PF21405">
    <property type="entry name" value="AMG1_II"/>
    <property type="match status" value="1"/>
</dbReference>
<dbReference type="VEuPathDB" id="FungiDB:KRP22_3498"/>
<evidence type="ECO:0000256" key="9">
    <source>
        <dbReference type="ARBA" id="ARBA00022833"/>
    </source>
</evidence>
<dbReference type="FunFam" id="3.40.120.10:FF:000054">
    <property type="entry name" value="Phosphoacetylglucosamine mutase"/>
    <property type="match status" value="1"/>
</dbReference>
<dbReference type="CDD" id="cd03086">
    <property type="entry name" value="PGM3"/>
    <property type="match status" value="1"/>
</dbReference>
<name>H3HAZ7_PHYRM</name>
<reference evidence="18" key="1">
    <citation type="journal article" date="2006" name="Science">
        <title>Phytophthora genome sequences uncover evolutionary origins and mechanisms of pathogenesis.</title>
        <authorList>
            <person name="Tyler B.M."/>
            <person name="Tripathy S."/>
            <person name="Zhang X."/>
            <person name="Dehal P."/>
            <person name="Jiang R.H."/>
            <person name="Aerts A."/>
            <person name="Arredondo F.D."/>
            <person name="Baxter L."/>
            <person name="Bensasson D."/>
            <person name="Beynon J.L."/>
            <person name="Chapman J."/>
            <person name="Damasceno C.M."/>
            <person name="Dorrance A.E."/>
            <person name="Dou D."/>
            <person name="Dickerman A.W."/>
            <person name="Dubchak I.L."/>
            <person name="Garbelotto M."/>
            <person name="Gijzen M."/>
            <person name="Gordon S.G."/>
            <person name="Govers F."/>
            <person name="Grunwald N.J."/>
            <person name="Huang W."/>
            <person name="Ivors K.L."/>
            <person name="Jones R.W."/>
            <person name="Kamoun S."/>
            <person name="Krampis K."/>
            <person name="Lamour K.H."/>
            <person name="Lee M.K."/>
            <person name="McDonald W.H."/>
            <person name="Medina M."/>
            <person name="Meijer H.J."/>
            <person name="Nordberg E.K."/>
            <person name="Maclean D.J."/>
            <person name="Ospina-Giraldo M.D."/>
            <person name="Morris P.F."/>
            <person name="Phuntumart V."/>
            <person name="Putnam N.H."/>
            <person name="Rash S."/>
            <person name="Rose J.K."/>
            <person name="Sakihama Y."/>
            <person name="Salamov A.A."/>
            <person name="Savidor A."/>
            <person name="Scheuring C.F."/>
            <person name="Smith B.M."/>
            <person name="Sobral B.W."/>
            <person name="Terry A."/>
            <person name="Torto-Alalibo T.A."/>
            <person name="Win J."/>
            <person name="Xu Z."/>
            <person name="Zhang H."/>
            <person name="Grigoriev I.V."/>
            <person name="Rokhsar D.S."/>
            <person name="Boore J.L."/>
        </authorList>
    </citation>
    <scope>NUCLEOTIDE SEQUENCE [LARGE SCALE GENOMIC DNA]</scope>
    <source>
        <strain evidence="18">Pr102</strain>
    </source>
</reference>
<dbReference type="CDD" id="cd00065">
    <property type="entry name" value="FYVE_like_SF"/>
    <property type="match status" value="1"/>
</dbReference>
<dbReference type="EnsemblProtists" id="Phyra93568">
    <property type="protein sequence ID" value="Phyra93568"/>
    <property type="gene ID" value="Phyra93568"/>
</dbReference>
<dbReference type="InterPro" id="IPR049022">
    <property type="entry name" value="AMG1_III"/>
</dbReference>
<evidence type="ECO:0000256" key="5">
    <source>
        <dbReference type="ARBA" id="ARBA00012731"/>
    </source>
</evidence>
<dbReference type="UniPathway" id="UPA00113">
    <property type="reaction ID" value="UER00530"/>
</dbReference>
<keyword evidence="11" id="KW-0413">Isomerase</keyword>
<dbReference type="Pfam" id="PF21404">
    <property type="entry name" value="AMG1_III"/>
    <property type="match status" value="1"/>
</dbReference>
<dbReference type="CDD" id="cd11526">
    <property type="entry name" value="SYLF_FYVE"/>
    <property type="match status" value="1"/>
</dbReference>
<dbReference type="SUPFAM" id="SSF52047">
    <property type="entry name" value="RNI-like"/>
    <property type="match status" value="1"/>
</dbReference>
<evidence type="ECO:0000256" key="11">
    <source>
        <dbReference type="ARBA" id="ARBA00023235"/>
    </source>
</evidence>
<evidence type="ECO:0000256" key="15">
    <source>
        <dbReference type="SAM" id="MobiDB-lite"/>
    </source>
</evidence>
<keyword evidence="10" id="KW-0460">Magnesium</keyword>
<feature type="compositionally biased region" description="Gly residues" evidence="15">
    <location>
        <begin position="175"/>
        <end position="184"/>
    </location>
</feature>
<comment type="cofactor">
    <cofactor evidence="2">
        <name>Mg(2+)</name>
        <dbReference type="ChEBI" id="CHEBI:18420"/>
    </cofactor>
</comment>
<dbReference type="VEuPathDB" id="FungiDB:KRP23_12697"/>
<dbReference type="PROSITE" id="PS50178">
    <property type="entry name" value="ZF_FYVE"/>
    <property type="match status" value="1"/>
</dbReference>
<evidence type="ECO:0000256" key="14">
    <source>
        <dbReference type="PROSITE-ProRule" id="PRU00091"/>
    </source>
</evidence>
<dbReference type="Pfam" id="PF02878">
    <property type="entry name" value="PGM_PMM_I"/>
    <property type="match status" value="2"/>
</dbReference>
<dbReference type="HOGENOM" id="CLU_254147_0_0_1"/>
<dbReference type="STRING" id="164328.H3HAZ7"/>
<feature type="compositionally biased region" description="Low complexity" evidence="15">
    <location>
        <begin position="185"/>
        <end position="194"/>
    </location>
</feature>
<evidence type="ECO:0000256" key="7">
    <source>
        <dbReference type="ARBA" id="ARBA00022723"/>
    </source>
</evidence>
<dbReference type="InterPro" id="IPR049023">
    <property type="entry name" value="AMG1_II"/>
</dbReference>
<dbReference type="EC" id="5.4.2.3" evidence="5"/>
<dbReference type="SUPFAM" id="SSF53738">
    <property type="entry name" value="Phosphoglucomutase, first 3 domains"/>
    <property type="match status" value="4"/>
</dbReference>
<organism evidence="17 18">
    <name type="scientific">Phytophthora ramorum</name>
    <name type="common">Sudden oak death agent</name>
    <dbReference type="NCBI Taxonomy" id="164328"/>
    <lineage>
        <taxon>Eukaryota</taxon>
        <taxon>Sar</taxon>
        <taxon>Stramenopiles</taxon>
        <taxon>Oomycota</taxon>
        <taxon>Peronosporomycetes</taxon>
        <taxon>Peronosporales</taxon>
        <taxon>Peronosporaceae</taxon>
        <taxon>Phytophthora</taxon>
    </lineage>
</organism>
<dbReference type="VEuPathDB" id="FungiDB:KRP22_7065"/>
<evidence type="ECO:0000256" key="1">
    <source>
        <dbReference type="ARBA" id="ARBA00000558"/>
    </source>
</evidence>
<evidence type="ECO:0000256" key="10">
    <source>
        <dbReference type="ARBA" id="ARBA00022842"/>
    </source>
</evidence>
<dbReference type="Proteomes" id="UP000005238">
    <property type="component" value="Unassembled WGS sequence"/>
</dbReference>
<dbReference type="InterPro" id="IPR036900">
    <property type="entry name" value="A-D-PHexomutase_C_sf"/>
</dbReference>
<evidence type="ECO:0000256" key="6">
    <source>
        <dbReference type="ARBA" id="ARBA00022553"/>
    </source>
</evidence>
<dbReference type="Gene3D" id="3.30.40.10">
    <property type="entry name" value="Zinc/RING finger domain, C3HC4 (zinc finger)"/>
    <property type="match status" value="1"/>
</dbReference>
<feature type="region of interest" description="Disordered" evidence="15">
    <location>
        <begin position="110"/>
        <end position="252"/>
    </location>
</feature>
<dbReference type="GO" id="GO:0006048">
    <property type="term" value="P:UDP-N-acetylglucosamine biosynthetic process"/>
    <property type="evidence" value="ECO:0000318"/>
    <property type="project" value="GO_Central"/>
</dbReference>
<dbReference type="SMART" id="SM00064">
    <property type="entry name" value="FYVE"/>
    <property type="match status" value="1"/>
</dbReference>
<dbReference type="Pfam" id="PF01363">
    <property type="entry name" value="FYVE"/>
    <property type="match status" value="1"/>
</dbReference>
<feature type="domain" description="FYVE-type" evidence="16">
    <location>
        <begin position="1051"/>
        <end position="1120"/>
    </location>
</feature>
<evidence type="ECO:0000256" key="2">
    <source>
        <dbReference type="ARBA" id="ARBA00001946"/>
    </source>
</evidence>
<dbReference type="SUPFAM" id="SSF55957">
    <property type="entry name" value="Phosphoglucomutase, C-terminal domain"/>
    <property type="match status" value="1"/>
</dbReference>
<evidence type="ECO:0000259" key="16">
    <source>
        <dbReference type="PROSITE" id="PS50178"/>
    </source>
</evidence>
<dbReference type="Gene3D" id="3.80.10.10">
    <property type="entry name" value="Ribonuclease Inhibitor"/>
    <property type="match status" value="1"/>
</dbReference>
<dbReference type="InterPro" id="IPR013083">
    <property type="entry name" value="Znf_RING/FYVE/PHD"/>
</dbReference>
<dbReference type="Gene3D" id="3.40.120.10">
    <property type="entry name" value="Alpha-D-Glucose-1,6-Bisphosphate, subunit A, domain 3"/>
    <property type="match status" value="3"/>
</dbReference>
<dbReference type="VEuPathDB" id="FungiDB:KRP23_9776"/>
<dbReference type="FunFam" id="3.30.310.50:FF:000003">
    <property type="entry name" value="Phosphoacetylglucosamine mutase"/>
    <property type="match status" value="1"/>
</dbReference>
<dbReference type="Pfam" id="PF00408">
    <property type="entry name" value="PGM_PMM_IV"/>
    <property type="match status" value="1"/>
</dbReference>
<dbReference type="InterPro" id="IPR016657">
    <property type="entry name" value="PAGM"/>
</dbReference>
<dbReference type="eggNOG" id="KOG1843">
    <property type="taxonomic scope" value="Eukaryota"/>
</dbReference>
<keyword evidence="6" id="KW-0597">Phosphoprotein</keyword>
<dbReference type="OMA" id="ASQHTHE"/>
<dbReference type="SUPFAM" id="SSF57903">
    <property type="entry name" value="FYVE/PHD zinc finger"/>
    <property type="match status" value="1"/>
</dbReference>
<feature type="compositionally biased region" description="Polar residues" evidence="15">
    <location>
        <begin position="390"/>
        <end position="404"/>
    </location>
</feature>
<dbReference type="VEuPathDB" id="FungiDB:KRP22_7064"/>